<proteinExistence type="predicted"/>
<evidence type="ECO:0000313" key="2">
    <source>
        <dbReference type="RefSeq" id="XP_025418320.1"/>
    </source>
</evidence>
<gene>
    <name evidence="2" type="primary">LOC112689038</name>
</gene>
<protein>
    <submittedName>
        <fullName evidence="2">Uncharacterized protein LOC112689038</fullName>
    </submittedName>
</protein>
<evidence type="ECO:0000313" key="1">
    <source>
        <dbReference type="Proteomes" id="UP000694846"/>
    </source>
</evidence>
<dbReference type="GeneID" id="112689038"/>
<dbReference type="PANTHER" id="PTHR45749">
    <property type="match status" value="1"/>
</dbReference>
<dbReference type="OrthoDB" id="6607265at2759"/>
<dbReference type="Proteomes" id="UP000694846">
    <property type="component" value="Unplaced"/>
</dbReference>
<dbReference type="AlphaFoldDB" id="A0A8B8G6H3"/>
<name>A0A8B8G6H3_9HEMI</name>
<sequence length="215" mass="24622">MGIRKNTYFRIDKPIVSQLNDEISYWRNVLHRLATIIQSLSSRGLSFRGYDENIESIYNSNILMVAELLAKFDPFMSQHIAKYGSKDTGSTSYVSSTIYEKVKQHMANKLSVILCYVHQSVPVEHFLTFISGCNHKSQQLCEVTCNTLRHFKIPIEDCRGQSYALSKIEKDVTETPETRSEAGGLRHQFEYLETHVIAISWGLLLSRLNAVNKKL</sequence>
<dbReference type="RefSeq" id="XP_025418320.1">
    <property type="nucleotide sequence ID" value="XM_025562535.1"/>
</dbReference>
<keyword evidence="1" id="KW-1185">Reference proteome</keyword>
<reference evidence="2" key="1">
    <citation type="submission" date="2025-08" db="UniProtKB">
        <authorList>
            <consortium name="RefSeq"/>
        </authorList>
    </citation>
    <scope>IDENTIFICATION</scope>
    <source>
        <tissue evidence="2">Whole body</tissue>
    </source>
</reference>
<dbReference type="PANTHER" id="PTHR45749:SF23">
    <property type="entry name" value="ZINC FINGER MYM-TYPE PROTEIN 1-LIKE"/>
    <property type="match status" value="1"/>
</dbReference>
<accession>A0A8B8G6H3</accession>
<organism evidence="1 2">
    <name type="scientific">Sipha flava</name>
    <name type="common">yellow sugarcane aphid</name>
    <dbReference type="NCBI Taxonomy" id="143950"/>
    <lineage>
        <taxon>Eukaryota</taxon>
        <taxon>Metazoa</taxon>
        <taxon>Ecdysozoa</taxon>
        <taxon>Arthropoda</taxon>
        <taxon>Hexapoda</taxon>
        <taxon>Insecta</taxon>
        <taxon>Pterygota</taxon>
        <taxon>Neoptera</taxon>
        <taxon>Paraneoptera</taxon>
        <taxon>Hemiptera</taxon>
        <taxon>Sternorrhyncha</taxon>
        <taxon>Aphidomorpha</taxon>
        <taxon>Aphidoidea</taxon>
        <taxon>Aphididae</taxon>
        <taxon>Sipha</taxon>
    </lineage>
</organism>